<evidence type="ECO:0000256" key="4">
    <source>
        <dbReference type="ARBA" id="ARBA00022519"/>
    </source>
</evidence>
<evidence type="ECO:0000256" key="6">
    <source>
        <dbReference type="ARBA" id="ARBA00022989"/>
    </source>
</evidence>
<dbReference type="STRING" id="195913.SAMN04488004_11190"/>
<feature type="transmembrane region" description="Helical" evidence="9">
    <location>
        <begin position="320"/>
        <end position="339"/>
    </location>
</feature>
<dbReference type="OrthoDB" id="7984363at2"/>
<evidence type="ECO:0000256" key="8">
    <source>
        <dbReference type="ARBA" id="ARBA00035655"/>
    </source>
</evidence>
<keyword evidence="5 9" id="KW-0812">Transmembrane</keyword>
<dbReference type="InterPro" id="IPR007272">
    <property type="entry name" value="Sulf_transp_TsuA/YedE"/>
</dbReference>
<organism evidence="10 11">
    <name type="scientific">Loktanella salsilacus</name>
    <dbReference type="NCBI Taxonomy" id="195913"/>
    <lineage>
        <taxon>Bacteria</taxon>
        <taxon>Pseudomonadati</taxon>
        <taxon>Pseudomonadota</taxon>
        <taxon>Alphaproteobacteria</taxon>
        <taxon>Rhodobacterales</taxon>
        <taxon>Roseobacteraceae</taxon>
        <taxon>Loktanella</taxon>
    </lineage>
</organism>
<keyword evidence="6 9" id="KW-1133">Transmembrane helix</keyword>
<evidence type="ECO:0000313" key="10">
    <source>
        <dbReference type="EMBL" id="SFL24719.1"/>
    </source>
</evidence>
<keyword evidence="2" id="KW-0813">Transport</keyword>
<evidence type="ECO:0000256" key="3">
    <source>
        <dbReference type="ARBA" id="ARBA00022475"/>
    </source>
</evidence>
<name>A0A1I4G4K4_9RHOB</name>
<dbReference type="PANTHER" id="PTHR30574:SF1">
    <property type="entry name" value="SULPHUR TRANSPORT DOMAIN-CONTAINING PROTEIN"/>
    <property type="match status" value="1"/>
</dbReference>
<comment type="similarity">
    <text evidence="8">Belongs to the TsuA/YedE (TC 9.B.102) family.</text>
</comment>
<keyword evidence="4" id="KW-0997">Cell inner membrane</keyword>
<proteinExistence type="inferred from homology"/>
<evidence type="ECO:0000256" key="7">
    <source>
        <dbReference type="ARBA" id="ARBA00023136"/>
    </source>
</evidence>
<dbReference type="Pfam" id="PF04143">
    <property type="entry name" value="Sulf_transp"/>
    <property type="match status" value="1"/>
</dbReference>
<gene>
    <name evidence="10" type="ORF">SAMN04488004_11190</name>
</gene>
<keyword evidence="11" id="KW-1185">Reference proteome</keyword>
<evidence type="ECO:0000256" key="1">
    <source>
        <dbReference type="ARBA" id="ARBA00004429"/>
    </source>
</evidence>
<evidence type="ECO:0000256" key="9">
    <source>
        <dbReference type="SAM" id="Phobius"/>
    </source>
</evidence>
<dbReference type="RefSeq" id="WP_090189574.1">
    <property type="nucleotide sequence ID" value="NZ_FOTF01000011.1"/>
</dbReference>
<feature type="transmembrane region" description="Helical" evidence="9">
    <location>
        <begin position="198"/>
        <end position="220"/>
    </location>
</feature>
<feature type="transmembrane region" description="Helical" evidence="9">
    <location>
        <begin position="49"/>
        <end position="72"/>
    </location>
</feature>
<evidence type="ECO:0000256" key="2">
    <source>
        <dbReference type="ARBA" id="ARBA00022448"/>
    </source>
</evidence>
<sequence length="350" mass="35436">MMNNMGEPTVLALLGLLGGMVLGLAARLGRFCTLGAIEDALYAQDDTRLRMWGIAIGTAIIGSFALAATGLLQPEQTIYLAFAFQPLASILGGLMFGYGMALAGNCGYGALARLGGGDLRSFVIVLVMGLAAFATISGPLAYLRVAAFAQTPADAAPGIAQELSGLTGLPVNGIGIAIGAAVLAMTLSAAPFRSNLRAVFWGVCVGLAIVSGWAGTQWVAVAGFAPTVVESHTFAAPLGETMLYAMTASGSSLSFGIGSVLGVLLGAFIGSLVKGHFRWEACEDPRELRRQIAGAALMGVGAVLAMGCSIGQGLSAISVLAYSAPLVMAGIFAGAGIGLRQLITGFARIA</sequence>
<dbReference type="EMBL" id="FOTF01000011">
    <property type="protein sequence ID" value="SFL24719.1"/>
    <property type="molecule type" value="Genomic_DNA"/>
</dbReference>
<accession>A0A1I4G4K4</accession>
<protein>
    <submittedName>
        <fullName evidence="10">Uncharacterized protein</fullName>
    </submittedName>
</protein>
<dbReference type="Proteomes" id="UP000199550">
    <property type="component" value="Unassembled WGS sequence"/>
</dbReference>
<feature type="transmembrane region" description="Helical" evidence="9">
    <location>
        <begin position="294"/>
        <end position="314"/>
    </location>
</feature>
<evidence type="ECO:0000256" key="5">
    <source>
        <dbReference type="ARBA" id="ARBA00022692"/>
    </source>
</evidence>
<dbReference type="PANTHER" id="PTHR30574">
    <property type="entry name" value="INNER MEMBRANE PROTEIN YEDE"/>
    <property type="match status" value="1"/>
</dbReference>
<feature type="transmembrane region" description="Helical" evidence="9">
    <location>
        <begin position="121"/>
        <end position="143"/>
    </location>
</feature>
<feature type="transmembrane region" description="Helical" evidence="9">
    <location>
        <begin position="79"/>
        <end position="101"/>
    </location>
</feature>
<reference evidence="10 11" key="1">
    <citation type="submission" date="2016-10" db="EMBL/GenBank/DDBJ databases">
        <authorList>
            <person name="de Groot N.N."/>
        </authorList>
    </citation>
    <scope>NUCLEOTIDE SEQUENCE [LARGE SCALE GENOMIC DNA]</scope>
    <source>
        <strain evidence="10 11">DSM 16199</strain>
    </source>
</reference>
<keyword evidence="7 9" id="KW-0472">Membrane</keyword>
<comment type="subcellular location">
    <subcellularLocation>
        <location evidence="1">Cell inner membrane</location>
        <topology evidence="1">Multi-pass membrane protein</topology>
    </subcellularLocation>
</comment>
<feature type="transmembrane region" description="Helical" evidence="9">
    <location>
        <begin position="252"/>
        <end position="273"/>
    </location>
</feature>
<dbReference type="GO" id="GO:0005886">
    <property type="term" value="C:plasma membrane"/>
    <property type="evidence" value="ECO:0007669"/>
    <property type="project" value="UniProtKB-SubCell"/>
</dbReference>
<keyword evidence="3" id="KW-1003">Cell membrane</keyword>
<evidence type="ECO:0000313" key="11">
    <source>
        <dbReference type="Proteomes" id="UP000199550"/>
    </source>
</evidence>
<dbReference type="AlphaFoldDB" id="A0A1I4G4K4"/>